<evidence type="ECO:0000313" key="1">
    <source>
        <dbReference type="EMBL" id="CAM9546194.1"/>
    </source>
</evidence>
<dbReference type="Proteomes" id="UP001162501">
    <property type="component" value="Chromosome 12"/>
</dbReference>
<sequence>MPGPQVIKRIPKSPKPSSTTDTTLCMELLPTSLLSLHLLESINIKIKRIILTYQISLSVGLLSQEYWSGLPFSSAGDLPGPGIELVSPAWQEDSLSQSYLGSPFIYTSPYIYVYIFIYLCFVRLYVFVYILTYTHVCIYMCVCVC</sequence>
<organism evidence="1 2">
    <name type="scientific">Rangifer tarandus platyrhynchus</name>
    <name type="common">Svalbard reindeer</name>
    <dbReference type="NCBI Taxonomy" id="3082113"/>
    <lineage>
        <taxon>Eukaryota</taxon>
        <taxon>Metazoa</taxon>
        <taxon>Chordata</taxon>
        <taxon>Craniata</taxon>
        <taxon>Vertebrata</taxon>
        <taxon>Euteleostomi</taxon>
        <taxon>Mammalia</taxon>
        <taxon>Eutheria</taxon>
        <taxon>Laurasiatheria</taxon>
        <taxon>Artiodactyla</taxon>
        <taxon>Ruminantia</taxon>
        <taxon>Pecora</taxon>
        <taxon>Cervidae</taxon>
        <taxon>Odocoileinae</taxon>
        <taxon>Rangifer</taxon>
    </lineage>
</organism>
<feature type="non-terminal residue" evidence="1">
    <location>
        <position position="145"/>
    </location>
</feature>
<protein>
    <submittedName>
        <fullName evidence="1">Uncharacterized protein</fullName>
    </submittedName>
</protein>
<reference evidence="1" key="2">
    <citation type="submission" date="2025-03" db="EMBL/GenBank/DDBJ databases">
        <authorList>
            <consortium name="ELIXIR-Norway"/>
            <consortium name="Elixir Norway"/>
        </authorList>
    </citation>
    <scope>NUCLEOTIDE SEQUENCE</scope>
</reference>
<evidence type="ECO:0000313" key="2">
    <source>
        <dbReference type="Proteomes" id="UP001162501"/>
    </source>
</evidence>
<accession>A0AC59YBD3</accession>
<dbReference type="EMBL" id="OX596096">
    <property type="protein sequence ID" value="CAM9546194.1"/>
    <property type="molecule type" value="Genomic_DNA"/>
</dbReference>
<reference evidence="1" key="1">
    <citation type="submission" date="2023-05" db="EMBL/GenBank/DDBJ databases">
        <authorList>
            <consortium name="ELIXIR-Norway"/>
        </authorList>
    </citation>
    <scope>NUCLEOTIDE SEQUENCE</scope>
</reference>
<gene>
    <name evidence="1" type="ORF">MRATA1EN22A_LOCUS4041</name>
</gene>
<proteinExistence type="predicted"/>
<name>A0AC59YBD3_RANTA</name>